<dbReference type="RefSeq" id="WP_205458431.1">
    <property type="nucleotide sequence ID" value="NZ_JAFHKK010000005.1"/>
</dbReference>
<reference evidence="4" key="2">
    <citation type="submission" date="2021-02" db="EMBL/GenBank/DDBJ databases">
        <title>Sulfurospirillum tamanensis sp. nov.</title>
        <authorList>
            <person name="Merkel A.Y."/>
        </authorList>
    </citation>
    <scope>NUCLEOTIDE SEQUENCE [LARGE SCALE GENOMIC DNA]</scope>
    <source>
        <strain evidence="4">T05b</strain>
    </source>
</reference>
<accession>A0ABS2WQB3</accession>
<evidence type="ECO:0000313" key="4">
    <source>
        <dbReference type="Proteomes" id="UP000703590"/>
    </source>
</evidence>
<comment type="caution">
    <text evidence="3">The sequence shown here is derived from an EMBL/GenBank/DDBJ whole genome shotgun (WGS) entry which is preliminary data.</text>
</comment>
<dbReference type="SUPFAM" id="SSF103039">
    <property type="entry name" value="CheC-like"/>
    <property type="match status" value="1"/>
</dbReference>
<dbReference type="EMBL" id="JAFHKK010000005">
    <property type="protein sequence ID" value="MBN2963886.1"/>
    <property type="molecule type" value="Genomic_DNA"/>
</dbReference>
<reference evidence="3 4" key="1">
    <citation type="submission" date="2021-02" db="EMBL/GenBank/DDBJ databases">
        <title>Sulfurospirillum tamanensis sp. nov.</title>
        <authorList>
            <person name="Frolova A."/>
            <person name="Merkel A."/>
            <person name="Slobodkin A."/>
        </authorList>
    </citation>
    <scope>NUCLEOTIDE SEQUENCE [LARGE SCALE GENOMIC DNA]</scope>
    <source>
        <strain evidence="3 4">T05b</strain>
    </source>
</reference>
<evidence type="ECO:0000256" key="1">
    <source>
        <dbReference type="ARBA" id="ARBA00022500"/>
    </source>
</evidence>
<proteinExistence type="predicted"/>
<dbReference type="InterPro" id="IPR028976">
    <property type="entry name" value="CheC-like_sf"/>
</dbReference>
<dbReference type="InterPro" id="IPR028051">
    <property type="entry name" value="CheX-like_dom"/>
</dbReference>
<dbReference type="Gene3D" id="3.40.1550.10">
    <property type="entry name" value="CheC-like"/>
    <property type="match status" value="1"/>
</dbReference>
<feature type="domain" description="Chemotaxis phosphatase CheX-like" evidence="2">
    <location>
        <begin position="357"/>
        <end position="451"/>
    </location>
</feature>
<keyword evidence="4" id="KW-1185">Reference proteome</keyword>
<sequence length="464" mass="51701">MRPTLKNGLAIFTPQGFLDGENAKVIIEPQDIQFLVEKGCEAALISLKKVVFFNKRGLTTIVGLLEQVQEKTGSLIGFCDYNLKKYNTILEMYQHKVSFSLFESDAIAALFTGIPLGENIDTKKIIVYNDNVDQKNQLVLELYERGYKPSVAKSKEDFAEQKPLHEVAVSNSYIGSSERHLQVHIKGNVIVYGLNSFVDSTLAEKFDMRYHENSLRVGFLFFLFNAHNVSSINVHGVNFLSRLSTAGAEHGATIAVCGLTRRSIADSLREELEDAGVLLYDSMKSFFEDESLLGEGGGGAVTTKKTQHITKQLVEVLPAITQTAMHTIEVMMQCEVKKEALKIQPLTLEKTNSMMGVALAFFGDLSGLLVVIFEEESARKACQILLEDSANAPREELMDALGEFVNIIGGKFVQLLLKKQCKIDITMPRTFVNVAEIFQHKKEKRGAQVDFRVEGKPLTLFLTK</sequence>
<dbReference type="Pfam" id="PF13690">
    <property type="entry name" value="CheX"/>
    <property type="match status" value="1"/>
</dbReference>
<evidence type="ECO:0000259" key="2">
    <source>
        <dbReference type="Pfam" id="PF13690"/>
    </source>
</evidence>
<name>A0ABS2WQB3_9BACT</name>
<gene>
    <name evidence="3" type="ORF">JWV37_03750</name>
</gene>
<dbReference type="CDD" id="cd17906">
    <property type="entry name" value="CheX"/>
    <property type="match status" value="1"/>
</dbReference>
<protein>
    <submittedName>
        <fullName evidence="3">Chemotaxis protein CheX</fullName>
    </submittedName>
</protein>
<evidence type="ECO:0000313" key="3">
    <source>
        <dbReference type="EMBL" id="MBN2963886.1"/>
    </source>
</evidence>
<dbReference type="Proteomes" id="UP000703590">
    <property type="component" value="Unassembled WGS sequence"/>
</dbReference>
<keyword evidence="1" id="KW-0145">Chemotaxis</keyword>
<organism evidence="3 4">
    <name type="scientific">Sulfurospirillum tamanense</name>
    <dbReference type="NCBI Taxonomy" id="2813362"/>
    <lineage>
        <taxon>Bacteria</taxon>
        <taxon>Pseudomonadati</taxon>
        <taxon>Campylobacterota</taxon>
        <taxon>Epsilonproteobacteria</taxon>
        <taxon>Campylobacterales</taxon>
        <taxon>Sulfurospirillaceae</taxon>
        <taxon>Sulfurospirillum</taxon>
    </lineage>
</organism>
<reference evidence="3 4" key="3">
    <citation type="submission" date="2021-02" db="EMBL/GenBank/DDBJ databases">
        <authorList>
            <person name="Merkel A.Y."/>
        </authorList>
    </citation>
    <scope>NUCLEOTIDE SEQUENCE [LARGE SCALE GENOMIC DNA]</scope>
    <source>
        <strain evidence="3 4">T05b</strain>
    </source>
</reference>